<proteinExistence type="predicted"/>
<dbReference type="InterPro" id="IPR049574">
    <property type="entry name" value="CrtA-like"/>
</dbReference>
<evidence type="ECO:0000313" key="2">
    <source>
        <dbReference type="Proteomes" id="UP000594468"/>
    </source>
</evidence>
<gene>
    <name evidence="1" type="ORF">G4Y79_18790</name>
</gene>
<dbReference type="RefSeq" id="WP_195169790.1">
    <property type="nucleotide sequence ID" value="NZ_CP062983.1"/>
</dbReference>
<dbReference type="CDD" id="cd21650">
    <property type="entry name" value="CrtA-like"/>
    <property type="match status" value="1"/>
</dbReference>
<sequence>MTLFTFHFAKVKIAKAVNALLRPPTGEKVPGLIYAECMSKMTLGAPILSPARMQLRHLTMFAAWESHAAIDDFLDGTQLGRAFATGWHVRMAFLRRWGHITEFDGLPESVGEQDPEAPVVAVTLARMRLPQVPRFIRWGKPVEELVRDHPGTTLAAAAMRLPRTVSTFSVWTSQREMVEMVRGHSTVPQAERHAAAMVERQRKDFHFEFTTLRFRPIAEYGEWEGRTNIIPSP</sequence>
<dbReference type="EMBL" id="CP062983">
    <property type="protein sequence ID" value="QPC81719.1"/>
    <property type="molecule type" value="Genomic_DNA"/>
</dbReference>
<accession>A0A7S8IDU4</accession>
<protein>
    <recommendedName>
        <fullName evidence="3">Spheroidene monooxygenase</fullName>
    </recommendedName>
</protein>
<dbReference type="AlphaFoldDB" id="A0A7S8IDU4"/>
<dbReference type="KEGG" id="pmet:G4Y79_18790"/>
<name>A0A7S8IDU4_9CHLR</name>
<evidence type="ECO:0008006" key="3">
    <source>
        <dbReference type="Google" id="ProtNLM"/>
    </source>
</evidence>
<evidence type="ECO:0000313" key="1">
    <source>
        <dbReference type="EMBL" id="QPC81719.1"/>
    </source>
</evidence>
<organism evidence="1 2">
    <name type="scientific">Phototrophicus methaneseepsis</name>
    <dbReference type="NCBI Taxonomy" id="2710758"/>
    <lineage>
        <taxon>Bacteria</taxon>
        <taxon>Bacillati</taxon>
        <taxon>Chloroflexota</taxon>
        <taxon>Candidatus Thermofontia</taxon>
        <taxon>Phototrophicales</taxon>
        <taxon>Phototrophicaceae</taxon>
        <taxon>Phototrophicus</taxon>
    </lineage>
</organism>
<reference evidence="1 2" key="1">
    <citation type="submission" date="2020-02" db="EMBL/GenBank/DDBJ databases">
        <authorList>
            <person name="Zheng R.K."/>
            <person name="Sun C.M."/>
        </authorList>
    </citation>
    <scope>NUCLEOTIDE SEQUENCE [LARGE SCALE GENOMIC DNA]</scope>
    <source>
        <strain evidence="2">rifampicinis</strain>
    </source>
</reference>
<keyword evidence="2" id="KW-1185">Reference proteome</keyword>
<dbReference type="Proteomes" id="UP000594468">
    <property type="component" value="Chromosome"/>
</dbReference>